<name>A0ABW6RZ16_9NOCA</name>
<keyword evidence="3" id="KW-1185">Reference proteome</keyword>
<dbReference type="Proteomes" id="UP001601992">
    <property type="component" value="Unassembled WGS sequence"/>
</dbReference>
<evidence type="ECO:0000313" key="3">
    <source>
        <dbReference type="Proteomes" id="UP001601992"/>
    </source>
</evidence>
<proteinExistence type="predicted"/>
<sequence>MYWVTGCILVQMGQADPAFLAIREGLTAAQKGNDPLLAAPLRGSVAWQLLMQGCYEESHNIALEAAAAIEPAGDVGQDHLAVYGSLVLQSATAAGRSQKPGAALDLADAAGEVAARIGEDTEHYECGFGPSQVVMQTTDIQISNEQYVEAVTAPRHAARRRRAGPGVPGPAPHRPRRDDGPSRRTPQGPGPAADRREHRGPGMGEIPVPARAGRLRTPRPRPPPPLRDLANRAGAHA</sequence>
<dbReference type="EMBL" id="JBIAQY010000004">
    <property type="protein sequence ID" value="MFF3569268.1"/>
    <property type="molecule type" value="Genomic_DNA"/>
</dbReference>
<evidence type="ECO:0000313" key="2">
    <source>
        <dbReference type="EMBL" id="MFF3569268.1"/>
    </source>
</evidence>
<accession>A0ABW6RZ16</accession>
<reference evidence="2 3" key="1">
    <citation type="submission" date="2024-10" db="EMBL/GenBank/DDBJ databases">
        <title>The Natural Products Discovery Center: Release of the First 8490 Sequenced Strains for Exploring Actinobacteria Biosynthetic Diversity.</title>
        <authorList>
            <person name="Kalkreuter E."/>
            <person name="Kautsar S.A."/>
            <person name="Yang D."/>
            <person name="Bader C.D."/>
            <person name="Teijaro C.N."/>
            <person name="Fluegel L."/>
            <person name="Davis C.M."/>
            <person name="Simpson J.R."/>
            <person name="Lauterbach L."/>
            <person name="Steele A.D."/>
            <person name="Gui C."/>
            <person name="Meng S."/>
            <person name="Li G."/>
            <person name="Viehrig K."/>
            <person name="Ye F."/>
            <person name="Su P."/>
            <person name="Kiefer A.F."/>
            <person name="Nichols A."/>
            <person name="Cepeda A.J."/>
            <person name="Yan W."/>
            <person name="Fan B."/>
            <person name="Jiang Y."/>
            <person name="Adhikari A."/>
            <person name="Zheng C.-J."/>
            <person name="Schuster L."/>
            <person name="Cowan T.M."/>
            <person name="Smanski M.J."/>
            <person name="Chevrette M.G."/>
            <person name="De Carvalho L.P.S."/>
            <person name="Shen B."/>
        </authorList>
    </citation>
    <scope>NUCLEOTIDE SEQUENCE [LARGE SCALE GENOMIC DNA]</scope>
    <source>
        <strain evidence="2 3">NPDC002593</strain>
    </source>
</reference>
<organism evidence="2 3">
    <name type="scientific">Nocardia jiangxiensis</name>
    <dbReference type="NCBI Taxonomy" id="282685"/>
    <lineage>
        <taxon>Bacteria</taxon>
        <taxon>Bacillati</taxon>
        <taxon>Actinomycetota</taxon>
        <taxon>Actinomycetes</taxon>
        <taxon>Mycobacteriales</taxon>
        <taxon>Nocardiaceae</taxon>
        <taxon>Nocardia</taxon>
    </lineage>
</organism>
<gene>
    <name evidence="2" type="ORF">ACFYXQ_15975</name>
</gene>
<evidence type="ECO:0000256" key="1">
    <source>
        <dbReference type="SAM" id="MobiDB-lite"/>
    </source>
</evidence>
<feature type="region of interest" description="Disordered" evidence="1">
    <location>
        <begin position="153"/>
        <end position="237"/>
    </location>
</feature>
<comment type="caution">
    <text evidence="2">The sequence shown here is derived from an EMBL/GenBank/DDBJ whole genome shotgun (WGS) entry which is preliminary data.</text>
</comment>
<protein>
    <submittedName>
        <fullName evidence="2">Uncharacterized protein</fullName>
    </submittedName>
</protein>
<dbReference type="RefSeq" id="WP_387404049.1">
    <property type="nucleotide sequence ID" value="NZ_JBIAQY010000004.1"/>
</dbReference>
<feature type="compositionally biased region" description="Low complexity" evidence="1">
    <location>
        <begin position="227"/>
        <end position="237"/>
    </location>
</feature>